<evidence type="ECO:0000313" key="2">
    <source>
        <dbReference type="Proteomes" id="UP000013041"/>
    </source>
</evidence>
<dbReference type="HOGENOM" id="CLU_1822000_0_0_9"/>
<evidence type="ECO:0008006" key="3">
    <source>
        <dbReference type="Google" id="ProtNLM"/>
    </source>
</evidence>
<name>R0AWR2_9FIRM</name>
<proteinExistence type="predicted"/>
<evidence type="ECO:0000313" key="1">
    <source>
        <dbReference type="EMBL" id="ENZ40938.1"/>
    </source>
</evidence>
<dbReference type="RefSeq" id="WP_002571640.1">
    <property type="nucleotide sequence ID" value="NZ_KB851152.1"/>
</dbReference>
<comment type="caution">
    <text evidence="1">The sequence shown here is derived from an EMBL/GenBank/DDBJ whole genome shotgun (WGS) entry which is preliminary data.</text>
</comment>
<dbReference type="Proteomes" id="UP000013041">
    <property type="component" value="Unassembled WGS sequence"/>
</dbReference>
<reference evidence="1 2" key="1">
    <citation type="submission" date="2013-01" db="EMBL/GenBank/DDBJ databases">
        <title>The Genome Sequence of Clostridium bolteae 90B8.</title>
        <authorList>
            <consortium name="The Broad Institute Genome Sequencing Platform"/>
            <person name="Earl A."/>
            <person name="Ward D."/>
            <person name="Feldgarden M."/>
            <person name="Gevers D."/>
            <person name="Courvalin P."/>
            <person name="Lambert T."/>
            <person name="Walker B."/>
            <person name="Young S.K."/>
            <person name="Zeng Q."/>
            <person name="Gargeya S."/>
            <person name="Fitzgerald M."/>
            <person name="Haas B."/>
            <person name="Abouelleil A."/>
            <person name="Alvarado L."/>
            <person name="Arachchi H.M."/>
            <person name="Berlin A.M."/>
            <person name="Chapman S.B."/>
            <person name="Dewar J."/>
            <person name="Goldberg J."/>
            <person name="Griggs A."/>
            <person name="Gujja S."/>
            <person name="Hansen M."/>
            <person name="Howarth C."/>
            <person name="Imamovic A."/>
            <person name="Larimer J."/>
            <person name="McCowan C."/>
            <person name="Murphy C."/>
            <person name="Neiman D."/>
            <person name="Pearson M."/>
            <person name="Priest M."/>
            <person name="Roberts A."/>
            <person name="Saif S."/>
            <person name="Shea T."/>
            <person name="Sisk P."/>
            <person name="Sykes S."/>
            <person name="Wortman J."/>
            <person name="Nusbaum C."/>
            <person name="Birren B."/>
        </authorList>
    </citation>
    <scope>NUCLEOTIDE SEQUENCE [LARGE SCALE GENOMIC DNA]</scope>
    <source>
        <strain evidence="1 2">90B8</strain>
    </source>
</reference>
<dbReference type="PATRIC" id="fig|997897.5.peg.1472"/>
<dbReference type="AlphaFoldDB" id="R0AWR2"/>
<organism evidence="1 2">
    <name type="scientific">Enterocloster bolteae 90B8</name>
    <dbReference type="NCBI Taxonomy" id="997897"/>
    <lineage>
        <taxon>Bacteria</taxon>
        <taxon>Bacillati</taxon>
        <taxon>Bacillota</taxon>
        <taxon>Clostridia</taxon>
        <taxon>Lachnospirales</taxon>
        <taxon>Lachnospiraceae</taxon>
        <taxon>Enterocloster</taxon>
    </lineage>
</organism>
<sequence length="141" mass="15576">MLRGLADFDGHKVSYEFHPEFGGRIVEGLHGAEEGHPLTFRVENQIGYVADSIYVNGATFEADYVTDNDDGPHTAWYSVPEIYEEQEVGGYITETNIQPAVVLEPIHMEDSVIIYISADEGALPKMGDCVRPHRYGGRGCG</sequence>
<dbReference type="EMBL" id="AGYG01000011">
    <property type="protein sequence ID" value="ENZ40938.1"/>
    <property type="molecule type" value="Genomic_DNA"/>
</dbReference>
<accession>R0AWR2</accession>
<protein>
    <recommendedName>
        <fullName evidence="3">Bacterial repeat domain-containing protein</fullName>
    </recommendedName>
</protein>
<gene>
    <name evidence="1" type="ORF">HMPREF1097_01381</name>
</gene>